<accession>A0AAW0BHU5</accession>
<keyword evidence="3" id="KW-1185">Reference proteome</keyword>
<feature type="compositionally biased region" description="Basic and acidic residues" evidence="1">
    <location>
        <begin position="200"/>
        <end position="210"/>
    </location>
</feature>
<feature type="region of interest" description="Disordered" evidence="1">
    <location>
        <begin position="86"/>
        <end position="113"/>
    </location>
</feature>
<reference evidence="2 3" key="1">
    <citation type="journal article" date="2024" name="J Genomics">
        <title>Draft genome sequencing and assembly of Favolaschia claudopus CIRM-BRFM 2984 isolated from oak limbs.</title>
        <authorList>
            <person name="Navarro D."/>
            <person name="Drula E."/>
            <person name="Chaduli D."/>
            <person name="Cazenave R."/>
            <person name="Ahrendt S."/>
            <person name="Wang J."/>
            <person name="Lipzen A."/>
            <person name="Daum C."/>
            <person name="Barry K."/>
            <person name="Grigoriev I.V."/>
            <person name="Favel A."/>
            <person name="Rosso M.N."/>
            <person name="Martin F."/>
        </authorList>
    </citation>
    <scope>NUCLEOTIDE SEQUENCE [LARGE SCALE GENOMIC DNA]</scope>
    <source>
        <strain evidence="2 3">CIRM-BRFM 2984</strain>
    </source>
</reference>
<comment type="caution">
    <text evidence="2">The sequence shown here is derived from an EMBL/GenBank/DDBJ whole genome shotgun (WGS) entry which is preliminary data.</text>
</comment>
<evidence type="ECO:0000313" key="2">
    <source>
        <dbReference type="EMBL" id="KAK7025864.1"/>
    </source>
</evidence>
<feature type="region of interest" description="Disordered" evidence="1">
    <location>
        <begin position="190"/>
        <end position="213"/>
    </location>
</feature>
<feature type="compositionally biased region" description="Basic residues" evidence="1">
    <location>
        <begin position="190"/>
        <end position="199"/>
    </location>
</feature>
<protein>
    <submittedName>
        <fullName evidence="2">Uncharacterized protein</fullName>
    </submittedName>
</protein>
<name>A0AAW0BHU5_9AGAR</name>
<organism evidence="2 3">
    <name type="scientific">Favolaschia claudopus</name>
    <dbReference type="NCBI Taxonomy" id="2862362"/>
    <lineage>
        <taxon>Eukaryota</taxon>
        <taxon>Fungi</taxon>
        <taxon>Dikarya</taxon>
        <taxon>Basidiomycota</taxon>
        <taxon>Agaricomycotina</taxon>
        <taxon>Agaricomycetes</taxon>
        <taxon>Agaricomycetidae</taxon>
        <taxon>Agaricales</taxon>
        <taxon>Marasmiineae</taxon>
        <taxon>Mycenaceae</taxon>
        <taxon>Favolaschia</taxon>
    </lineage>
</organism>
<gene>
    <name evidence="2" type="ORF">R3P38DRAFT_2778646</name>
</gene>
<evidence type="ECO:0000313" key="3">
    <source>
        <dbReference type="Proteomes" id="UP001362999"/>
    </source>
</evidence>
<dbReference type="AlphaFoldDB" id="A0AAW0BHU5"/>
<dbReference type="EMBL" id="JAWWNJ010000033">
    <property type="protein sequence ID" value="KAK7025864.1"/>
    <property type="molecule type" value="Genomic_DNA"/>
</dbReference>
<proteinExistence type="predicted"/>
<dbReference type="Proteomes" id="UP001362999">
    <property type="component" value="Unassembled WGS sequence"/>
</dbReference>
<evidence type="ECO:0000256" key="1">
    <source>
        <dbReference type="SAM" id="MobiDB-lite"/>
    </source>
</evidence>
<sequence length="361" mass="40185">MTSEEEGELWWRGKLSSSDAALALESVKEKSTSSFSTAIRAVTSNAVEIVYEEVRDETTMRARGRLSSRSSRSDAALALETVSNRSELGIQDQRQTGKRDRRRKGNVRLRCPPISTLPPRYPLALADKVSSLNLFSAASQRARVGLIRCTDERSQRTDIRLASCSKPSSGYGPLRAAYSAQLSPPRVVHRTRSRRRKQTMKHDRKDREGGRGCLGKLVKRTGKLNYGFEVCPTRRILRRELANENSKYTPRALSERLGHAARREASALPRPITTSNLAAFNRSPIEPALVSYPNTINIRSNPNVLPISAVLKAEERQGWSVQPVGLYMPPTKHSLKSLSSLEGFQAYTILCPPALAAKKKF</sequence>